<comment type="caution">
    <text evidence="1">The sequence shown here is derived from an EMBL/GenBank/DDBJ whole genome shotgun (WGS) entry which is preliminary data.</text>
</comment>
<accession>A0AAE1A5F5</accession>
<organism evidence="1 2">
    <name type="scientific">Elysia crispata</name>
    <name type="common">lettuce slug</name>
    <dbReference type="NCBI Taxonomy" id="231223"/>
    <lineage>
        <taxon>Eukaryota</taxon>
        <taxon>Metazoa</taxon>
        <taxon>Spiralia</taxon>
        <taxon>Lophotrochozoa</taxon>
        <taxon>Mollusca</taxon>
        <taxon>Gastropoda</taxon>
        <taxon>Heterobranchia</taxon>
        <taxon>Euthyneura</taxon>
        <taxon>Panpulmonata</taxon>
        <taxon>Sacoglossa</taxon>
        <taxon>Placobranchoidea</taxon>
        <taxon>Plakobranchidae</taxon>
        <taxon>Elysia</taxon>
    </lineage>
</organism>
<dbReference type="AlphaFoldDB" id="A0AAE1A5F5"/>
<gene>
    <name evidence="1" type="ORF">RRG08_048199</name>
</gene>
<protein>
    <submittedName>
        <fullName evidence="1">Uncharacterized protein</fullName>
    </submittedName>
</protein>
<evidence type="ECO:0000313" key="2">
    <source>
        <dbReference type="Proteomes" id="UP001283361"/>
    </source>
</evidence>
<evidence type="ECO:0000313" key="1">
    <source>
        <dbReference type="EMBL" id="KAK3780612.1"/>
    </source>
</evidence>
<name>A0AAE1A5F5_9GAST</name>
<sequence>MCRTRTNGLQEFNPQAEAIRFRSWNHQTCHVLDLTDRSVGDVSHWELIGFRVQSQTEPSVLELEPSNLSCP</sequence>
<reference evidence="1" key="1">
    <citation type="journal article" date="2023" name="G3 (Bethesda)">
        <title>A reference genome for the long-term kleptoplast-retaining sea slug Elysia crispata morphotype clarki.</title>
        <authorList>
            <person name="Eastman K.E."/>
            <person name="Pendleton A.L."/>
            <person name="Shaikh M.A."/>
            <person name="Suttiyut T."/>
            <person name="Ogas R."/>
            <person name="Tomko P."/>
            <person name="Gavelis G."/>
            <person name="Widhalm J.R."/>
            <person name="Wisecaver J.H."/>
        </authorList>
    </citation>
    <scope>NUCLEOTIDE SEQUENCE</scope>
    <source>
        <strain evidence="1">ECLA1</strain>
    </source>
</reference>
<dbReference type="Proteomes" id="UP001283361">
    <property type="component" value="Unassembled WGS sequence"/>
</dbReference>
<proteinExistence type="predicted"/>
<keyword evidence="2" id="KW-1185">Reference proteome</keyword>
<dbReference type="EMBL" id="JAWDGP010002699">
    <property type="protein sequence ID" value="KAK3780612.1"/>
    <property type="molecule type" value="Genomic_DNA"/>
</dbReference>